<evidence type="ECO:0000256" key="2">
    <source>
        <dbReference type="SAM" id="MobiDB-lite"/>
    </source>
</evidence>
<comment type="caution">
    <text evidence="3">The sequence shown here is derived from an EMBL/GenBank/DDBJ whole genome shotgun (WGS) entry which is preliminary data.</text>
</comment>
<sequence>MPIPNDVDSINTARWRLNILSTFPELDPLVPLVKYLELLKTISCHVHQLEQWSYSLLSASDRHQPHSSLSVDECEQSPELFRKAEEFLETSMVLALKFCKVTLVRLPQHPAYRRRVHGASLKRFEEEAANFLDKIQRFCQNGTQGYWHREQEGNVSAMESDKVKAEEEIVSSSGGNSTRLAEEQQQHCVQEPIHLLSPQTHCSLDGDDDLGATMVHTVSNRVPDLLNRRIQGERLSCAMPKSMHHSSVTPKCTSPQELSPVARNNAVMHVAISTTFPPPSSSARLDDFDNLLNMPRPRVGSPTFSPPENPVATTESTLRLLRGRTSDAITSIPTKTTTTPVSTASSVSTPLSPSTSIFSRVIRPNMYPVTSKPKSKVSTPSRERRTSVQALIQLFNDGSSPSADQNPTDILHGPRNCETSEVLSHIASLSSRGTTGDIISFNKSAMVDPETATPSRIYPQHTIPIVSVSGRQMASGGPLKDSVTSVPTSPIRTREERITQENKNKNPGRASSEHASSEETREFVKRVEESTQAVISRIFGQVRSAMARPISGARQDSRPFCESPETVTINRSAQVSDRSTEDCEFRDIPAQTTRTKDSACNGRMKKSTTAFQGSQAAQVAQAAQAQGSVQLKVKSIVAQLNGTLTASHGVRGNVLRMDQSKKVGPKSSLSRAKGMQSCPNGASSKMSSRFKHSPRSSPPQSENGALDGFSEGPAPGQQHFSTARIPRRWRNPKVATPAASVKSKANLFKEEDPSYNECNEKINDVDGDGCSFIELIRVPTQNSVRSHFTGSINSSKKAIPPPGSLHSAEEECLELESDPEDDCDEPLQYLDVEPNYGHNVWERKMVEQYVEEEHHARTSVNVRPLTANPLYEQNHAVGNSKITGVRGWSQSIQRFHQAPALASIVAFETEAIAVKPSRDPGHPAWNHRAANSVVPSQSPTNSPSTQPTNMTYPEDLRWRAIVLYSMMAMDLSDVSFMLDVSPSVILKWVL</sequence>
<gene>
    <name evidence="3" type="ORF">BGZ65_000214</name>
</gene>
<feature type="region of interest" description="Disordered" evidence="2">
    <location>
        <begin position="571"/>
        <end position="601"/>
    </location>
</feature>
<dbReference type="OrthoDB" id="2450113at2759"/>
<name>A0A9P6MAC8_9FUNG</name>
<feature type="compositionally biased region" description="Basic and acidic residues" evidence="2">
    <location>
        <begin position="511"/>
        <end position="525"/>
    </location>
</feature>
<proteinExistence type="predicted"/>
<feature type="compositionally biased region" description="Polar residues" evidence="2">
    <location>
        <begin position="677"/>
        <end position="687"/>
    </location>
</feature>
<feature type="region of interest" description="Disordered" evidence="2">
    <location>
        <begin position="655"/>
        <end position="741"/>
    </location>
</feature>
<evidence type="ECO:0000313" key="4">
    <source>
        <dbReference type="Proteomes" id="UP000749646"/>
    </source>
</evidence>
<reference evidence="3" key="1">
    <citation type="journal article" date="2020" name="Fungal Divers.">
        <title>Resolving the Mortierellaceae phylogeny through synthesis of multi-gene phylogenetics and phylogenomics.</title>
        <authorList>
            <person name="Vandepol N."/>
            <person name="Liber J."/>
            <person name="Desiro A."/>
            <person name="Na H."/>
            <person name="Kennedy M."/>
            <person name="Barry K."/>
            <person name="Grigoriev I.V."/>
            <person name="Miller A.N."/>
            <person name="O'Donnell K."/>
            <person name="Stajich J.E."/>
            <person name="Bonito G."/>
        </authorList>
    </citation>
    <scope>NUCLEOTIDE SEQUENCE</scope>
    <source>
        <strain evidence="3">MES-2147</strain>
    </source>
</reference>
<feature type="coiled-coil region" evidence="1">
    <location>
        <begin position="121"/>
        <end position="168"/>
    </location>
</feature>
<dbReference type="Proteomes" id="UP000749646">
    <property type="component" value="Unassembled WGS sequence"/>
</dbReference>
<dbReference type="EMBL" id="JAAAHW010003378">
    <property type="protein sequence ID" value="KAF9984531.1"/>
    <property type="molecule type" value="Genomic_DNA"/>
</dbReference>
<feature type="region of interest" description="Disordered" evidence="2">
    <location>
        <begin position="331"/>
        <end position="353"/>
    </location>
</feature>
<keyword evidence="1" id="KW-0175">Coiled coil</keyword>
<evidence type="ECO:0000256" key="1">
    <source>
        <dbReference type="SAM" id="Coils"/>
    </source>
</evidence>
<organism evidence="3 4">
    <name type="scientific">Modicella reniformis</name>
    <dbReference type="NCBI Taxonomy" id="1440133"/>
    <lineage>
        <taxon>Eukaryota</taxon>
        <taxon>Fungi</taxon>
        <taxon>Fungi incertae sedis</taxon>
        <taxon>Mucoromycota</taxon>
        <taxon>Mortierellomycotina</taxon>
        <taxon>Mortierellomycetes</taxon>
        <taxon>Mortierellales</taxon>
        <taxon>Mortierellaceae</taxon>
        <taxon>Modicella</taxon>
    </lineage>
</organism>
<feature type="compositionally biased region" description="Basic and acidic residues" evidence="2">
    <location>
        <begin position="578"/>
        <end position="587"/>
    </location>
</feature>
<feature type="compositionally biased region" description="Low complexity" evidence="2">
    <location>
        <begin position="931"/>
        <end position="949"/>
    </location>
</feature>
<feature type="region of interest" description="Disordered" evidence="2">
    <location>
        <begin position="919"/>
        <end position="951"/>
    </location>
</feature>
<feature type="compositionally biased region" description="Basic and acidic residues" evidence="2">
    <location>
        <begin position="492"/>
        <end position="504"/>
    </location>
</feature>
<feature type="compositionally biased region" description="Polar residues" evidence="2">
    <location>
        <begin position="482"/>
        <end position="491"/>
    </location>
</feature>
<dbReference type="AlphaFoldDB" id="A0A9P6MAC8"/>
<evidence type="ECO:0000313" key="3">
    <source>
        <dbReference type="EMBL" id="KAF9984531.1"/>
    </source>
</evidence>
<accession>A0A9P6MAC8</accession>
<keyword evidence="4" id="KW-1185">Reference proteome</keyword>
<protein>
    <submittedName>
        <fullName evidence="3">Uncharacterized protein</fullName>
    </submittedName>
</protein>
<feature type="region of interest" description="Disordered" evidence="2">
    <location>
        <begin position="471"/>
        <end position="525"/>
    </location>
</feature>